<protein>
    <submittedName>
        <fullName evidence="1">Uncharacterized protein</fullName>
    </submittedName>
</protein>
<dbReference type="EMBL" id="JAFIRA010000069">
    <property type="protein sequence ID" value="MCJ2544472.1"/>
    <property type="molecule type" value="Genomic_DNA"/>
</dbReference>
<accession>A0ABT0CFB0</accession>
<keyword evidence="2" id="KW-1185">Reference proteome</keyword>
<proteinExistence type="predicted"/>
<reference evidence="1" key="1">
    <citation type="submission" date="2021-02" db="EMBL/GenBank/DDBJ databases">
        <title>The CRISPR/cas machinery reduction and long-range gene transfer in the hot spring cyanobacterium Synechococcus.</title>
        <authorList>
            <person name="Dvorak P."/>
            <person name="Jahodarova E."/>
            <person name="Hasler P."/>
            <person name="Poulickova A."/>
        </authorList>
    </citation>
    <scope>NUCLEOTIDE SEQUENCE</scope>
    <source>
        <strain evidence="1">Rupite</strain>
    </source>
</reference>
<gene>
    <name evidence="1" type="ORF">JX360_16425</name>
</gene>
<evidence type="ECO:0000313" key="1">
    <source>
        <dbReference type="EMBL" id="MCJ2544472.1"/>
    </source>
</evidence>
<organism evidence="1 2">
    <name type="scientific">Thermostichus vulcanus str. 'Rupite'</name>
    <dbReference type="NCBI Taxonomy" id="2813851"/>
    <lineage>
        <taxon>Bacteria</taxon>
        <taxon>Bacillati</taxon>
        <taxon>Cyanobacteriota</taxon>
        <taxon>Cyanophyceae</taxon>
        <taxon>Thermostichales</taxon>
        <taxon>Thermostichaceae</taxon>
        <taxon>Thermostichus</taxon>
    </lineage>
</organism>
<dbReference type="Proteomes" id="UP000830835">
    <property type="component" value="Unassembled WGS sequence"/>
</dbReference>
<name>A0ABT0CFB0_THEVL</name>
<evidence type="ECO:0000313" key="2">
    <source>
        <dbReference type="Proteomes" id="UP000830835"/>
    </source>
</evidence>
<sequence>MSPISFVSQPGDFTLNQLVKDFNLTLQESAEWFAPITPVSPSVTLVTLLQEQVDLAVAINTEKARSELIIAPVLMEVRRQAKATISLFSGSEFTVDPEKGLTGICDFILSKNPEQLFIRAPVMTIVEAKNENLKSGFAECIAAMIAAQIFNQQENNDISTIHGAVTIGTTWRFLSLENNTVNIDLSEYYIKKDLEKILGILLNALH</sequence>
<comment type="caution">
    <text evidence="1">The sequence shown here is derived from an EMBL/GenBank/DDBJ whole genome shotgun (WGS) entry which is preliminary data.</text>
</comment>